<evidence type="ECO:0000313" key="1">
    <source>
        <dbReference type="EMBL" id="EKC58725.1"/>
    </source>
</evidence>
<reference evidence="1" key="1">
    <citation type="journal article" date="2013" name="Environ. Microbiol.">
        <title>Microbiota from the distal guts of lean and obese adolescents exhibit partial functional redundancy besides clear differences in community structure.</title>
        <authorList>
            <person name="Ferrer M."/>
            <person name="Ruiz A."/>
            <person name="Lanza F."/>
            <person name="Haange S.B."/>
            <person name="Oberbach A."/>
            <person name="Till H."/>
            <person name="Bargiela R."/>
            <person name="Campoy C."/>
            <person name="Segura M.T."/>
            <person name="Richter M."/>
            <person name="von Bergen M."/>
            <person name="Seifert J."/>
            <person name="Suarez A."/>
        </authorList>
    </citation>
    <scope>NUCLEOTIDE SEQUENCE</scope>
</reference>
<sequence>HREWRGLKDTWYDYVEWVKVLGIMGGFVAKSPVRIARGMLTYRWMGSYLGALNMIDRCVEGLRGPALRVARLYLNTIMKGSTTSIAEMMMGDRRFGDNAFGRTQVVLEQTMCPEILAGFKNLRPAQLEPFQGLLLCYMDQGANPYYIDAMESVGLPADSCRLSNNAAGVALLDEFPKIGACCISNNAPCDSSTMNSQL</sequence>
<accession>K1SY35</accession>
<feature type="non-terminal residue" evidence="1">
    <location>
        <position position="1"/>
    </location>
</feature>
<proteinExistence type="predicted"/>
<comment type="caution">
    <text evidence="1">The sequence shown here is derived from an EMBL/GenBank/DDBJ whole genome shotgun (WGS) entry which is preliminary data.</text>
</comment>
<dbReference type="AlphaFoldDB" id="K1SY35"/>
<organism evidence="1">
    <name type="scientific">human gut metagenome</name>
    <dbReference type="NCBI Taxonomy" id="408170"/>
    <lineage>
        <taxon>unclassified sequences</taxon>
        <taxon>metagenomes</taxon>
        <taxon>organismal metagenomes</taxon>
    </lineage>
</organism>
<gene>
    <name evidence="1" type="ORF">LEA_13719</name>
</gene>
<protein>
    <submittedName>
        <fullName evidence="1">2-hydroxyglutaryl-CoA dehydratase D-component</fullName>
    </submittedName>
</protein>
<dbReference type="EMBL" id="AJWY01009313">
    <property type="protein sequence ID" value="EKC58725.1"/>
    <property type="molecule type" value="Genomic_DNA"/>
</dbReference>
<feature type="non-terminal residue" evidence="1">
    <location>
        <position position="198"/>
    </location>
</feature>
<name>K1SY35_9ZZZZ</name>